<feature type="active site" description="Proton donor" evidence="3">
    <location>
        <position position="132"/>
    </location>
</feature>
<keyword evidence="2" id="KW-0413">Isomerase</keyword>
<feature type="active site" description="Proton acceptor" evidence="3">
    <location>
        <position position="63"/>
    </location>
</feature>
<dbReference type="SUPFAM" id="SSF51182">
    <property type="entry name" value="RmlC-like cupins"/>
    <property type="match status" value="1"/>
</dbReference>
<dbReference type="GO" id="GO:0005829">
    <property type="term" value="C:cytosol"/>
    <property type="evidence" value="ECO:0007669"/>
    <property type="project" value="TreeGrafter"/>
</dbReference>
<name>A0A5N5VYB6_STRMB</name>
<dbReference type="Proteomes" id="UP000327000">
    <property type="component" value="Unassembled WGS sequence"/>
</dbReference>
<dbReference type="InterPro" id="IPR000888">
    <property type="entry name" value="RmlC-like"/>
</dbReference>
<organism evidence="5 6">
    <name type="scientific">Streptomyces mobaraensis</name>
    <name type="common">Streptoverticillium mobaraense</name>
    <dbReference type="NCBI Taxonomy" id="35621"/>
    <lineage>
        <taxon>Bacteria</taxon>
        <taxon>Bacillati</taxon>
        <taxon>Actinomycetota</taxon>
        <taxon>Actinomycetes</taxon>
        <taxon>Kitasatosporales</taxon>
        <taxon>Streptomycetaceae</taxon>
        <taxon>Streptomyces</taxon>
    </lineage>
</organism>
<protein>
    <submittedName>
        <fullName evidence="5">dTDP-4-keto-6-deoxy-D-glucose epimerase</fullName>
    </submittedName>
</protein>
<dbReference type="InterPro" id="IPR011051">
    <property type="entry name" value="RmlC_Cupin_sf"/>
</dbReference>
<dbReference type="AlphaFoldDB" id="A0A5N5VYB6"/>
<comment type="similarity">
    <text evidence="1">Belongs to the dTDP-4-dehydrorhamnose 3,5-epimerase family.</text>
</comment>
<accession>A0A5N5VYB6</accession>
<evidence type="ECO:0000313" key="6">
    <source>
        <dbReference type="Proteomes" id="UP000327000"/>
    </source>
</evidence>
<dbReference type="GO" id="GO:0000271">
    <property type="term" value="P:polysaccharide biosynthetic process"/>
    <property type="evidence" value="ECO:0007669"/>
    <property type="project" value="TreeGrafter"/>
</dbReference>
<dbReference type="Pfam" id="PF00908">
    <property type="entry name" value="dTDP_sugar_isom"/>
    <property type="match status" value="1"/>
</dbReference>
<dbReference type="CDD" id="cd00438">
    <property type="entry name" value="cupin_RmlC"/>
    <property type="match status" value="1"/>
</dbReference>
<evidence type="ECO:0000256" key="3">
    <source>
        <dbReference type="PIRSR" id="PIRSR600888-1"/>
    </source>
</evidence>
<dbReference type="PANTHER" id="PTHR21047">
    <property type="entry name" value="DTDP-6-DEOXY-D-GLUCOSE-3,5 EPIMERASE"/>
    <property type="match status" value="1"/>
</dbReference>
<dbReference type="OrthoDB" id="9800680at2"/>
<dbReference type="InterPro" id="IPR014710">
    <property type="entry name" value="RmlC-like_jellyroll"/>
</dbReference>
<evidence type="ECO:0000256" key="1">
    <source>
        <dbReference type="ARBA" id="ARBA00010154"/>
    </source>
</evidence>
<dbReference type="PANTHER" id="PTHR21047:SF2">
    <property type="entry name" value="THYMIDINE DIPHOSPHO-4-KETO-RHAMNOSE 3,5-EPIMERASE"/>
    <property type="match status" value="1"/>
</dbReference>
<proteinExistence type="inferred from homology"/>
<reference evidence="5 6" key="1">
    <citation type="journal article" date="2019" name="Microb. Cell Fact.">
        <title>Exploring novel herbicidin analogues by transcriptional regulator overexpression and MS/MS molecular networking.</title>
        <authorList>
            <person name="Shi Y."/>
            <person name="Gu R."/>
            <person name="Li Y."/>
            <person name="Wang X."/>
            <person name="Ren W."/>
            <person name="Li X."/>
            <person name="Wang L."/>
            <person name="Xie Y."/>
            <person name="Hong B."/>
        </authorList>
    </citation>
    <scope>NUCLEOTIDE SEQUENCE [LARGE SCALE GENOMIC DNA]</scope>
    <source>
        <strain evidence="5 6">US-43</strain>
    </source>
</reference>
<sequence>MDVRELRIAGAFHCVPDNFPDERGHLASPFQEEPFTKATGHGLFPVRQTNHSRSRRGVVRGVHYTTTPPGGAKYVHCSQGRALDIVVDVRVGSPTFGVWESVVLTAEHPSAVYLPVGVGHAFVALEDTVMTYLLSVPYTAAHEQAVSIHDPALNLPVPTEDVILSDRDRVALTLDESAERGMLPDYEKSLEIEAALYGAYPGDRREGSGA</sequence>
<dbReference type="EMBL" id="VOKX01000127">
    <property type="protein sequence ID" value="KAB7833780.1"/>
    <property type="molecule type" value="Genomic_DNA"/>
</dbReference>
<dbReference type="GO" id="GO:0019305">
    <property type="term" value="P:dTDP-rhamnose biosynthetic process"/>
    <property type="evidence" value="ECO:0007669"/>
    <property type="project" value="TreeGrafter"/>
</dbReference>
<comment type="caution">
    <text evidence="5">The sequence shown here is derived from an EMBL/GenBank/DDBJ whole genome shotgun (WGS) entry which is preliminary data.</text>
</comment>
<keyword evidence="6" id="KW-1185">Reference proteome</keyword>
<evidence type="ECO:0000256" key="4">
    <source>
        <dbReference type="PIRSR" id="PIRSR600888-3"/>
    </source>
</evidence>
<gene>
    <name evidence="5" type="ORF">FRZ00_32130</name>
</gene>
<feature type="site" description="Participates in a stacking interaction with the thymidine ring of dTDP-4-oxo-6-deoxyglucose" evidence="4">
    <location>
        <position position="138"/>
    </location>
</feature>
<dbReference type="Gene3D" id="2.60.120.10">
    <property type="entry name" value="Jelly Rolls"/>
    <property type="match status" value="1"/>
</dbReference>
<dbReference type="RefSeq" id="WP_004940629.1">
    <property type="nucleotide sequence ID" value="NZ_JBEOXQ010000163.1"/>
</dbReference>
<evidence type="ECO:0000313" key="5">
    <source>
        <dbReference type="EMBL" id="KAB7833780.1"/>
    </source>
</evidence>
<evidence type="ECO:0000256" key="2">
    <source>
        <dbReference type="ARBA" id="ARBA00023235"/>
    </source>
</evidence>
<dbReference type="GO" id="GO:0008830">
    <property type="term" value="F:dTDP-4-dehydrorhamnose 3,5-epimerase activity"/>
    <property type="evidence" value="ECO:0007669"/>
    <property type="project" value="InterPro"/>
</dbReference>